<dbReference type="PATRIC" id="fig|626887.3.peg.1838"/>
<reference evidence="6 7" key="1">
    <citation type="journal article" date="2013" name="Genome Announc.">
        <title>Genome Sequence of the Polycyclic Aromatic Hydrocarbon-Degrading Bacterium Strain Marinobacter nanhaiticus D15-8WT.</title>
        <authorList>
            <person name="Cui Z."/>
            <person name="Gao W."/>
            <person name="Li Q."/>
            <person name="Xu G."/>
            <person name="Zheng L."/>
        </authorList>
    </citation>
    <scope>NUCLEOTIDE SEQUENCE [LARGE SCALE GENOMIC DNA]</scope>
    <source>
        <strain evidence="6 7">D15-8W</strain>
    </source>
</reference>
<dbReference type="PANTHER" id="PTHR35814:SF1">
    <property type="entry name" value="GLUTATHIONE S-TRANSFERASE-RELATED"/>
    <property type="match status" value="1"/>
</dbReference>
<dbReference type="Gene3D" id="1.20.120.550">
    <property type="entry name" value="Membrane associated eicosanoid/glutathione metabolism-like domain"/>
    <property type="match status" value="1"/>
</dbReference>
<dbReference type="GO" id="GO:0016020">
    <property type="term" value="C:membrane"/>
    <property type="evidence" value="ECO:0007669"/>
    <property type="project" value="UniProtKB-SubCell"/>
</dbReference>
<gene>
    <name evidence="6" type="ORF">J057_09171</name>
</gene>
<feature type="transmembrane region" description="Helical" evidence="5">
    <location>
        <begin position="73"/>
        <end position="96"/>
    </location>
</feature>
<keyword evidence="2 5" id="KW-0812">Transmembrane</keyword>
<comment type="subcellular location">
    <subcellularLocation>
        <location evidence="1">Membrane</location>
    </subcellularLocation>
</comment>
<dbReference type="AlphaFoldDB" id="N6WV93"/>
<evidence type="ECO:0000256" key="2">
    <source>
        <dbReference type="ARBA" id="ARBA00022692"/>
    </source>
</evidence>
<keyword evidence="3 5" id="KW-1133">Transmembrane helix</keyword>
<keyword evidence="7" id="KW-1185">Reference proteome</keyword>
<evidence type="ECO:0000313" key="6">
    <source>
        <dbReference type="EMBL" id="ENO15511.1"/>
    </source>
</evidence>
<evidence type="ECO:0000256" key="3">
    <source>
        <dbReference type="ARBA" id="ARBA00022989"/>
    </source>
</evidence>
<evidence type="ECO:0000256" key="1">
    <source>
        <dbReference type="ARBA" id="ARBA00004370"/>
    </source>
</evidence>
<feature type="transmembrane region" description="Helical" evidence="5">
    <location>
        <begin position="6"/>
        <end position="24"/>
    </location>
</feature>
<dbReference type="HOGENOM" id="CLU_134926_1_0_6"/>
<organism evidence="6 7">
    <name type="scientific">Marinobacter nanhaiticus D15-8W</name>
    <dbReference type="NCBI Taxonomy" id="626887"/>
    <lineage>
        <taxon>Bacteria</taxon>
        <taxon>Pseudomonadati</taxon>
        <taxon>Pseudomonadota</taxon>
        <taxon>Gammaproteobacteria</taxon>
        <taxon>Pseudomonadales</taxon>
        <taxon>Marinobacteraceae</taxon>
        <taxon>Marinobacter</taxon>
    </lineage>
</organism>
<sequence length="133" mass="14681">MIIPVTAVFAAVTSFLMLFLAWRVTTFRRKYKTALGDDGQRDFQVAIRAHANLVEYAPIALILMAIGELNGVAAMHIYGVGMLFIIGRLLHAWGVIQSRGGYALSRMIGVLFTWLSILVMALLMLVNVARVSI</sequence>
<keyword evidence="4 5" id="KW-0472">Membrane</keyword>
<name>N6WV93_9GAMM</name>
<dbReference type="SUPFAM" id="SSF161084">
    <property type="entry name" value="MAPEG domain-like"/>
    <property type="match status" value="1"/>
</dbReference>
<dbReference type="STRING" id="626887.J057_09171"/>
<feature type="transmembrane region" description="Helical" evidence="5">
    <location>
        <begin position="45"/>
        <end position="67"/>
    </location>
</feature>
<dbReference type="OrthoDB" id="8537976at2"/>
<dbReference type="EMBL" id="APLQ01000011">
    <property type="protein sequence ID" value="ENO15511.1"/>
    <property type="molecule type" value="Genomic_DNA"/>
</dbReference>
<accession>N6WV93</accession>
<feature type="transmembrane region" description="Helical" evidence="5">
    <location>
        <begin position="108"/>
        <end position="129"/>
    </location>
</feature>
<proteinExistence type="predicted"/>
<evidence type="ECO:0000256" key="5">
    <source>
        <dbReference type="SAM" id="Phobius"/>
    </source>
</evidence>
<dbReference type="RefSeq" id="WP_004579807.1">
    <property type="nucleotide sequence ID" value="NZ_AP028878.1"/>
</dbReference>
<dbReference type="InterPro" id="IPR001129">
    <property type="entry name" value="Membr-assoc_MAPEG"/>
</dbReference>
<comment type="caution">
    <text evidence="6">The sequence shown here is derived from an EMBL/GenBank/DDBJ whole genome shotgun (WGS) entry which is preliminary data.</text>
</comment>
<evidence type="ECO:0000256" key="4">
    <source>
        <dbReference type="ARBA" id="ARBA00023136"/>
    </source>
</evidence>
<dbReference type="InterPro" id="IPR023352">
    <property type="entry name" value="MAPEG-like_dom_sf"/>
</dbReference>
<protein>
    <submittedName>
        <fullName evidence="6">MAPEG family protein</fullName>
    </submittedName>
</protein>
<dbReference type="Proteomes" id="UP000013165">
    <property type="component" value="Unassembled WGS sequence"/>
</dbReference>
<evidence type="ECO:0000313" key="7">
    <source>
        <dbReference type="Proteomes" id="UP000013165"/>
    </source>
</evidence>
<dbReference type="PANTHER" id="PTHR35814">
    <property type="match status" value="1"/>
</dbReference>
<dbReference type="eggNOG" id="COG3788">
    <property type="taxonomic scope" value="Bacteria"/>
</dbReference>
<dbReference type="Pfam" id="PF01124">
    <property type="entry name" value="MAPEG"/>
    <property type="match status" value="1"/>
</dbReference>